<gene>
    <name evidence="1" type="ORF">H0S70_06935</name>
</gene>
<evidence type="ECO:0000313" key="1">
    <source>
        <dbReference type="EMBL" id="QNS40142.1"/>
    </source>
</evidence>
<name>A0A7H1DT34_9FLAO</name>
<dbReference type="Proteomes" id="UP000516438">
    <property type="component" value="Chromosome"/>
</dbReference>
<dbReference type="AlphaFoldDB" id="A0A7H1DT34"/>
<accession>A0A7H1DT34</accession>
<evidence type="ECO:0000313" key="2">
    <source>
        <dbReference type="Proteomes" id="UP000516438"/>
    </source>
</evidence>
<proteinExistence type="predicted"/>
<sequence>MNFFKLTPEQKRLRKKEMYLEYLKRSKKPNVILYELRSELAVKYGYKNEKVVEYTIFRMKKQKELTQKNQFLK</sequence>
<protein>
    <submittedName>
        <fullName evidence="1">Uncharacterized protein</fullName>
    </submittedName>
</protein>
<organism evidence="1 2">
    <name type="scientific">Chryseobacterium manosquense</name>
    <dbReference type="NCBI Taxonomy" id="2754694"/>
    <lineage>
        <taxon>Bacteria</taxon>
        <taxon>Pseudomonadati</taxon>
        <taxon>Bacteroidota</taxon>
        <taxon>Flavobacteriia</taxon>
        <taxon>Flavobacteriales</taxon>
        <taxon>Weeksellaceae</taxon>
        <taxon>Chryseobacterium group</taxon>
        <taxon>Chryseobacterium</taxon>
    </lineage>
</organism>
<keyword evidence="2" id="KW-1185">Reference proteome</keyword>
<reference evidence="1 2" key="1">
    <citation type="submission" date="2020-07" db="EMBL/GenBank/DDBJ databases">
        <title>Complete genome and description of Chryseobacterium manosquense strain Marseille-Q2069 sp. nov.</title>
        <authorList>
            <person name="Boxberger M."/>
        </authorList>
    </citation>
    <scope>NUCLEOTIDE SEQUENCE [LARGE SCALE GENOMIC DNA]</scope>
    <source>
        <strain evidence="1 2">Marseille-Q2069</strain>
    </source>
</reference>
<dbReference type="RefSeq" id="WP_188320267.1">
    <property type="nucleotide sequence ID" value="NZ_CP060203.1"/>
</dbReference>
<dbReference type="KEGG" id="cmaq:H0S70_06935"/>
<dbReference type="EMBL" id="CP060203">
    <property type="protein sequence ID" value="QNS40142.1"/>
    <property type="molecule type" value="Genomic_DNA"/>
</dbReference>